<dbReference type="GO" id="GO:0016780">
    <property type="term" value="F:phosphotransferase activity, for other substituted phosphate groups"/>
    <property type="evidence" value="ECO:0007669"/>
    <property type="project" value="TreeGrafter"/>
</dbReference>
<dbReference type="AlphaFoldDB" id="A0A7W9BJI6"/>
<evidence type="ECO:0000259" key="4">
    <source>
        <dbReference type="Pfam" id="PF02397"/>
    </source>
</evidence>
<dbReference type="EMBL" id="JACIJM010000002">
    <property type="protein sequence ID" value="MBB5721229.1"/>
    <property type="molecule type" value="Genomic_DNA"/>
</dbReference>
<keyword evidence="2" id="KW-0270">Exopolysaccharide synthesis</keyword>
<evidence type="ECO:0000256" key="3">
    <source>
        <dbReference type="SAM" id="Phobius"/>
    </source>
</evidence>
<comment type="similarity">
    <text evidence="1">Belongs to the bacterial sugar transferase family.</text>
</comment>
<sequence length="227" mass="25373">MKHQSIETFAITSDSGPATAASRRLDPPKTVPNLTYFAAKRTFDIVMCLLLAPVMIVTSLVLLLANPSKNAGPLFYVQTRMGRDCKPFRAIKFRSMTCADIIERGADDPLETHRITRLGDFLRRSRLDEIPQIINVIRGDMSLVGPRPDYIVHADEYVETVAGYKERHSVRPGISGYAQTEVGYAEGIEATRNKVAADLYYIGNRSLRLEAWIVWRTIQTVVCRGGA</sequence>
<reference evidence="5 6" key="1">
    <citation type="submission" date="2020-08" db="EMBL/GenBank/DDBJ databases">
        <title>Genomic Encyclopedia of Type Strains, Phase IV (KMG-IV): sequencing the most valuable type-strain genomes for metagenomic binning, comparative biology and taxonomic classification.</title>
        <authorList>
            <person name="Goeker M."/>
        </authorList>
    </citation>
    <scope>NUCLEOTIDE SEQUENCE [LARGE SCALE GENOMIC DNA]</scope>
    <source>
        <strain evidence="5 6">DSM 101064</strain>
    </source>
</reference>
<keyword evidence="3" id="KW-0812">Transmembrane</keyword>
<dbReference type="InterPro" id="IPR003362">
    <property type="entry name" value="Bact_transf"/>
</dbReference>
<gene>
    <name evidence="5" type="ORF">FHS72_000836</name>
</gene>
<evidence type="ECO:0000313" key="5">
    <source>
        <dbReference type="EMBL" id="MBB5721229.1"/>
    </source>
</evidence>
<name>A0A7W9BJI6_9RHOB</name>
<evidence type="ECO:0000313" key="6">
    <source>
        <dbReference type="Proteomes" id="UP000535415"/>
    </source>
</evidence>
<dbReference type="PANTHER" id="PTHR30576:SF0">
    <property type="entry name" value="UNDECAPRENYL-PHOSPHATE N-ACETYLGALACTOSAMINYL 1-PHOSPHATE TRANSFERASE-RELATED"/>
    <property type="match status" value="1"/>
</dbReference>
<dbReference type="GO" id="GO:0000271">
    <property type="term" value="P:polysaccharide biosynthetic process"/>
    <property type="evidence" value="ECO:0007669"/>
    <property type="project" value="UniProtKB-KW"/>
</dbReference>
<dbReference type="RefSeq" id="WP_343042651.1">
    <property type="nucleotide sequence ID" value="NZ_JACIJM010000002.1"/>
</dbReference>
<keyword evidence="3" id="KW-0472">Membrane</keyword>
<organism evidence="5 6">
    <name type="scientific">Yoonia ponticola</name>
    <dbReference type="NCBI Taxonomy" id="1524255"/>
    <lineage>
        <taxon>Bacteria</taxon>
        <taxon>Pseudomonadati</taxon>
        <taxon>Pseudomonadota</taxon>
        <taxon>Alphaproteobacteria</taxon>
        <taxon>Rhodobacterales</taxon>
        <taxon>Paracoccaceae</taxon>
        <taxon>Yoonia</taxon>
    </lineage>
</organism>
<evidence type="ECO:0000256" key="2">
    <source>
        <dbReference type="ARBA" id="ARBA00023169"/>
    </source>
</evidence>
<proteinExistence type="inferred from homology"/>
<accession>A0A7W9BJI6</accession>
<keyword evidence="6" id="KW-1185">Reference proteome</keyword>
<protein>
    <submittedName>
        <fullName evidence="5">Lipopolysaccharide/colanic/teichoic acid biosynthesis glycosyltransferase</fullName>
    </submittedName>
</protein>
<keyword evidence="5" id="KW-0808">Transferase</keyword>
<feature type="domain" description="Bacterial sugar transferase" evidence="4">
    <location>
        <begin position="40"/>
        <end position="222"/>
    </location>
</feature>
<feature type="transmembrane region" description="Helical" evidence="3">
    <location>
        <begin position="45"/>
        <end position="65"/>
    </location>
</feature>
<evidence type="ECO:0000256" key="1">
    <source>
        <dbReference type="ARBA" id="ARBA00006464"/>
    </source>
</evidence>
<dbReference type="Proteomes" id="UP000535415">
    <property type="component" value="Unassembled WGS sequence"/>
</dbReference>
<dbReference type="PANTHER" id="PTHR30576">
    <property type="entry name" value="COLANIC BIOSYNTHESIS UDP-GLUCOSE LIPID CARRIER TRANSFERASE"/>
    <property type="match status" value="1"/>
</dbReference>
<dbReference type="Pfam" id="PF02397">
    <property type="entry name" value="Bac_transf"/>
    <property type="match status" value="1"/>
</dbReference>
<keyword evidence="3" id="KW-1133">Transmembrane helix</keyword>
<comment type="caution">
    <text evidence="5">The sequence shown here is derived from an EMBL/GenBank/DDBJ whole genome shotgun (WGS) entry which is preliminary data.</text>
</comment>